<feature type="compositionally biased region" description="Polar residues" evidence="1">
    <location>
        <begin position="144"/>
        <end position="154"/>
    </location>
</feature>
<reference evidence="2" key="1">
    <citation type="submission" date="2021-02" db="EMBL/GenBank/DDBJ databases">
        <authorList>
            <person name="Nowell W R."/>
        </authorList>
    </citation>
    <scope>NUCLEOTIDE SEQUENCE</scope>
</reference>
<feature type="compositionally biased region" description="Basic and acidic residues" evidence="1">
    <location>
        <begin position="201"/>
        <end position="218"/>
    </location>
</feature>
<dbReference type="Proteomes" id="UP000663836">
    <property type="component" value="Unassembled WGS sequence"/>
</dbReference>
<feature type="region of interest" description="Disordered" evidence="1">
    <location>
        <begin position="94"/>
        <end position="167"/>
    </location>
</feature>
<gene>
    <name evidence="2" type="ORF">JBS370_LOCUS35611</name>
</gene>
<feature type="compositionally biased region" description="Low complexity" evidence="1">
    <location>
        <begin position="179"/>
        <end position="194"/>
    </location>
</feature>
<protein>
    <submittedName>
        <fullName evidence="2">Uncharacterized protein</fullName>
    </submittedName>
</protein>
<name>A0A819ZZA5_9BILA</name>
<evidence type="ECO:0000313" key="2">
    <source>
        <dbReference type="EMBL" id="CAF4182929.1"/>
    </source>
</evidence>
<feature type="compositionally biased region" description="Basic and acidic residues" evidence="1">
    <location>
        <begin position="131"/>
        <end position="143"/>
    </location>
</feature>
<evidence type="ECO:0000256" key="1">
    <source>
        <dbReference type="SAM" id="MobiDB-lite"/>
    </source>
</evidence>
<sequence>GKMKGTESRISILVSSGTQTENLNALHHVDTSVTIPFMHYITLNSVYYEKIYRSVRTCDTSTDDLMGYTNGEGHTAPLSSTAVSTGTFLEINLVSPSSSPMNSKMGDENVKKDSKKISSQGELPKIPFKTYMEKQKEREKIEQSTKNNSRSPILTSHLADGGRRKSTIEEVTNTKLLSTGSATSSLSSSNSSKTLSKRKRSPDYSNEKAVNKTNNGRREMMVALARTFETLVDTDSTLDSMESQDDL</sequence>
<feature type="region of interest" description="Disordered" evidence="1">
    <location>
        <begin position="179"/>
        <end position="218"/>
    </location>
</feature>
<comment type="caution">
    <text evidence="2">The sequence shown here is derived from an EMBL/GenBank/DDBJ whole genome shotgun (WGS) entry which is preliminary data.</text>
</comment>
<accession>A0A819ZZA5</accession>
<proteinExistence type="predicted"/>
<evidence type="ECO:0000313" key="3">
    <source>
        <dbReference type="Proteomes" id="UP000663836"/>
    </source>
</evidence>
<dbReference type="EMBL" id="CAJOBD010012657">
    <property type="protein sequence ID" value="CAF4182929.1"/>
    <property type="molecule type" value="Genomic_DNA"/>
</dbReference>
<feature type="compositionally biased region" description="Basic and acidic residues" evidence="1">
    <location>
        <begin position="105"/>
        <end position="116"/>
    </location>
</feature>
<dbReference type="AlphaFoldDB" id="A0A819ZZA5"/>
<organism evidence="2 3">
    <name type="scientific">Rotaria sordida</name>
    <dbReference type="NCBI Taxonomy" id="392033"/>
    <lineage>
        <taxon>Eukaryota</taxon>
        <taxon>Metazoa</taxon>
        <taxon>Spiralia</taxon>
        <taxon>Gnathifera</taxon>
        <taxon>Rotifera</taxon>
        <taxon>Eurotatoria</taxon>
        <taxon>Bdelloidea</taxon>
        <taxon>Philodinida</taxon>
        <taxon>Philodinidae</taxon>
        <taxon>Rotaria</taxon>
    </lineage>
</organism>
<feature type="non-terminal residue" evidence="2">
    <location>
        <position position="1"/>
    </location>
</feature>